<evidence type="ECO:0000256" key="4">
    <source>
        <dbReference type="ARBA" id="ARBA00020295"/>
    </source>
</evidence>
<evidence type="ECO:0000256" key="10">
    <source>
        <dbReference type="RuleBase" id="RU361207"/>
    </source>
</evidence>
<name>A0ABY1QBD2_9BURK</name>
<keyword evidence="12" id="KW-1185">Reference proteome</keyword>
<dbReference type="Pfam" id="PF02446">
    <property type="entry name" value="Glyco_hydro_77"/>
    <property type="match status" value="1"/>
</dbReference>
<evidence type="ECO:0000256" key="1">
    <source>
        <dbReference type="ARBA" id="ARBA00000439"/>
    </source>
</evidence>
<comment type="catalytic activity">
    <reaction evidence="1 10">
        <text>Transfers a segment of a (1-&gt;4)-alpha-D-glucan to a new position in an acceptor, which may be glucose or a (1-&gt;4)-alpha-D-glucan.</text>
        <dbReference type="EC" id="2.4.1.25"/>
    </reaction>
</comment>
<dbReference type="Proteomes" id="UP001158049">
    <property type="component" value="Unassembled WGS sequence"/>
</dbReference>
<dbReference type="PANTHER" id="PTHR32438:SF5">
    <property type="entry name" value="4-ALPHA-GLUCANOTRANSFERASE DPE1, CHLOROPLASTIC_AMYLOPLASTIC"/>
    <property type="match status" value="1"/>
</dbReference>
<evidence type="ECO:0000256" key="9">
    <source>
        <dbReference type="ARBA" id="ARBA00031501"/>
    </source>
</evidence>
<keyword evidence="7 10" id="KW-0119">Carbohydrate metabolism</keyword>
<dbReference type="EC" id="2.4.1.25" evidence="3 10"/>
<proteinExistence type="inferred from homology"/>
<evidence type="ECO:0000256" key="2">
    <source>
        <dbReference type="ARBA" id="ARBA00005684"/>
    </source>
</evidence>
<evidence type="ECO:0000256" key="8">
    <source>
        <dbReference type="ARBA" id="ARBA00031423"/>
    </source>
</evidence>
<dbReference type="InterPro" id="IPR003385">
    <property type="entry name" value="Glyco_hydro_77"/>
</dbReference>
<dbReference type="InterPro" id="IPR017853">
    <property type="entry name" value="GH"/>
</dbReference>
<evidence type="ECO:0000256" key="6">
    <source>
        <dbReference type="ARBA" id="ARBA00022679"/>
    </source>
</evidence>
<dbReference type="PANTHER" id="PTHR32438">
    <property type="entry name" value="4-ALPHA-GLUCANOTRANSFERASE DPE1, CHLOROPLASTIC/AMYLOPLASTIC"/>
    <property type="match status" value="1"/>
</dbReference>
<gene>
    <name evidence="11" type="ORF">SAMN06295970_111101</name>
</gene>
<evidence type="ECO:0000256" key="7">
    <source>
        <dbReference type="ARBA" id="ARBA00023277"/>
    </source>
</evidence>
<accession>A0ABY1QBD2</accession>
<keyword evidence="5 10" id="KW-0328">Glycosyltransferase</keyword>
<evidence type="ECO:0000256" key="5">
    <source>
        <dbReference type="ARBA" id="ARBA00022676"/>
    </source>
</evidence>
<sequence length="707" mass="77000">MSNETLLALAEMAGISPTWIDAFGTPQTVSLESIRAMLAALGMPSANEAECEASIAALATERATRPLPPLLTAQVGMPIPIGRHPVLRGRPYRVELEDGSVVEGRFSEDPEQALEIAPLQALGYHQLEVGEHRVTLAVAPTRCYSVSDAAASATGTPVGEPRLWGISTQLYSLRRPGDGGIGDFGGLARFVRQAAARGAAAVAISPVHAMFSDDLHRFSPYGPSSRVLFNALHIDPSAVMGEETLRQVLQENGLAEEGARLEANELVDWPASSTWKFKVMRALYRRFTAAGGAPLAAFDAYRAEEGDVVEDHARFEAMHAWLRGQGRNGDWRSWPEEYRDPRGEAIEAFAREHADEVGFHAFLQWQAAIGLQQAQIVAREAGMAIGLISDLAVGADPAGSQAWSRYNQMLHGLSVGAPPDVLAPLGQNWGLGAFSPVALRRNGFQAYLEMLRSAFRHAGGVRIDHILGLTRMWLVPDGFAATEGAYLRFPFDDLLRLIALESWRNRGIVIGEDLGTVPPGFDERLASAGILGIRLLWFQRRDSRFLPPSAWSKDAMATTTTHDLPTVSGWWKALDIGWRARLDMLGPNAIESGELDIRNGERSALWQAMSEAGVLASREDLHPPSLDNPPIDHAIAYVGMTPAPLVLIPVEDLLGLEEAPNLPGTTDQHPNWRRRLPGVVDSLLDTPATKTRIDILNQTRQPPEQQA</sequence>
<reference evidence="11 12" key="1">
    <citation type="submission" date="2017-05" db="EMBL/GenBank/DDBJ databases">
        <authorList>
            <person name="Varghese N."/>
            <person name="Submissions S."/>
        </authorList>
    </citation>
    <scope>NUCLEOTIDE SEQUENCE [LARGE SCALE GENOMIC DNA]</scope>
    <source>
        <strain evidence="11 12">DSM 26001</strain>
    </source>
</reference>
<dbReference type="SUPFAM" id="SSF51445">
    <property type="entry name" value="(Trans)glycosidases"/>
    <property type="match status" value="1"/>
</dbReference>
<dbReference type="NCBIfam" id="TIGR00217">
    <property type="entry name" value="malQ"/>
    <property type="match status" value="1"/>
</dbReference>
<keyword evidence="6 10" id="KW-0808">Transferase</keyword>
<protein>
    <recommendedName>
        <fullName evidence="4 10">4-alpha-glucanotransferase</fullName>
        <ecNumber evidence="3 10">2.4.1.25</ecNumber>
    </recommendedName>
    <alternativeName>
        <fullName evidence="8 10">Amylomaltase</fullName>
    </alternativeName>
    <alternativeName>
        <fullName evidence="9 10">Disproportionating enzyme</fullName>
    </alternativeName>
</protein>
<dbReference type="Gene3D" id="3.20.20.80">
    <property type="entry name" value="Glycosidases"/>
    <property type="match status" value="1"/>
</dbReference>
<organism evidence="11 12">
    <name type="scientific">Noviherbaspirillum suwonense</name>
    <dbReference type="NCBI Taxonomy" id="1224511"/>
    <lineage>
        <taxon>Bacteria</taxon>
        <taxon>Pseudomonadati</taxon>
        <taxon>Pseudomonadota</taxon>
        <taxon>Betaproteobacteria</taxon>
        <taxon>Burkholderiales</taxon>
        <taxon>Oxalobacteraceae</taxon>
        <taxon>Noviherbaspirillum</taxon>
    </lineage>
</organism>
<evidence type="ECO:0000313" key="11">
    <source>
        <dbReference type="EMBL" id="SMP66019.1"/>
    </source>
</evidence>
<dbReference type="EMBL" id="FXUL01000011">
    <property type="protein sequence ID" value="SMP66019.1"/>
    <property type="molecule type" value="Genomic_DNA"/>
</dbReference>
<comment type="caution">
    <text evidence="11">The sequence shown here is derived from an EMBL/GenBank/DDBJ whole genome shotgun (WGS) entry which is preliminary data.</text>
</comment>
<comment type="similarity">
    <text evidence="2 10">Belongs to the disproportionating enzyme family.</text>
</comment>
<evidence type="ECO:0000256" key="3">
    <source>
        <dbReference type="ARBA" id="ARBA00012560"/>
    </source>
</evidence>
<evidence type="ECO:0000313" key="12">
    <source>
        <dbReference type="Proteomes" id="UP001158049"/>
    </source>
</evidence>
<dbReference type="RefSeq" id="WP_283443132.1">
    <property type="nucleotide sequence ID" value="NZ_FXUL01000011.1"/>
</dbReference>